<name>A0AAN3D981_BACO1</name>
<proteinExistence type="predicted"/>
<organism evidence="1 2">
    <name type="scientific">Bacteroides ovatus (strain ATCC 8483 / DSM 1896 / JCM 5824 / BCRC 10623 / CCUG 4943 / NCTC 11153)</name>
    <dbReference type="NCBI Taxonomy" id="411476"/>
    <lineage>
        <taxon>Bacteria</taxon>
        <taxon>Pseudomonadati</taxon>
        <taxon>Bacteroidota</taxon>
        <taxon>Bacteroidia</taxon>
        <taxon>Bacteroidales</taxon>
        <taxon>Bacteroidaceae</taxon>
        <taxon>Bacteroides</taxon>
    </lineage>
</organism>
<reference evidence="1 2" key="1">
    <citation type="submission" date="2007-03" db="EMBL/GenBank/DDBJ databases">
        <authorList>
            <person name="Fulton L."/>
            <person name="Clifton S."/>
            <person name="Fulton B."/>
            <person name="Xu J."/>
            <person name="Minx P."/>
            <person name="Pepin K.H."/>
            <person name="Johnson M."/>
            <person name="Thiruvilangam P."/>
            <person name="Bhonagiri V."/>
            <person name="Nash W.E."/>
            <person name="Mardis E.R."/>
            <person name="Wilson R.K."/>
        </authorList>
    </citation>
    <scope>NUCLEOTIDE SEQUENCE [LARGE SCALE GENOMIC DNA]</scope>
    <source>
        <strain evidence="2">ATCC 8483 / DSM 1896 / JCM 5824 / BCRC 10623 / CCUG 4943 / NCTC 11153</strain>
    </source>
</reference>
<dbReference type="Proteomes" id="UP000005475">
    <property type="component" value="Unassembled WGS sequence"/>
</dbReference>
<accession>A0AAN3D981</accession>
<gene>
    <name evidence="1" type="ORF">BACOVA_02855</name>
</gene>
<protein>
    <submittedName>
        <fullName evidence="1">Uncharacterized protein</fullName>
    </submittedName>
</protein>
<evidence type="ECO:0000313" key="1">
    <source>
        <dbReference type="EMBL" id="EDO11645.1"/>
    </source>
</evidence>
<evidence type="ECO:0000313" key="2">
    <source>
        <dbReference type="Proteomes" id="UP000005475"/>
    </source>
</evidence>
<dbReference type="AlphaFoldDB" id="A0AAN3D981"/>
<dbReference type="EMBL" id="AAXF02000049">
    <property type="protein sequence ID" value="EDO11645.1"/>
    <property type="molecule type" value="Genomic_DNA"/>
</dbReference>
<sequence length="40" mass="4681">MIKHFAIPLGILAYQGLFHTKISFLITFNSCKYKNFILFT</sequence>
<comment type="caution">
    <text evidence="1">The sequence shown here is derived from an EMBL/GenBank/DDBJ whole genome shotgun (WGS) entry which is preliminary data.</text>
</comment>
<reference evidence="2" key="2">
    <citation type="submission" date="2007-04" db="EMBL/GenBank/DDBJ databases">
        <title>Draft genome sequence of Bacteroides ovatus (ATCC 8483).</title>
        <authorList>
            <person name="Sudarsanam P."/>
            <person name="Ley R."/>
            <person name="Guruge J."/>
            <person name="Turnbaugh P.J."/>
            <person name="Mahowald M."/>
            <person name="Liep D."/>
            <person name="Gordon J."/>
        </authorList>
    </citation>
    <scope>NUCLEOTIDE SEQUENCE [LARGE SCALE GENOMIC DNA]</scope>
    <source>
        <strain evidence="2">ATCC 8483 / DSM 1896 / JCM 5824 / BCRC 10623 / CCUG 4943 / NCTC 11153</strain>
    </source>
</reference>